<evidence type="ECO:0000256" key="1">
    <source>
        <dbReference type="SAM" id="MobiDB-lite"/>
    </source>
</evidence>
<comment type="caution">
    <text evidence="3">The sequence shown here is derived from an EMBL/GenBank/DDBJ whole genome shotgun (WGS) entry which is preliminary data.</text>
</comment>
<reference evidence="4 5" key="1">
    <citation type="submission" date="2019-08" db="EMBL/GenBank/DDBJ databases">
        <title>Draft genome sequences of two oriental melons (Cucumis melo L. var makuwa).</title>
        <authorList>
            <person name="Kwon S.-Y."/>
        </authorList>
    </citation>
    <scope>NUCLEOTIDE SEQUENCE [LARGE SCALE GENOMIC DNA]</scope>
    <source>
        <strain evidence="5">cv. Chang Bougi</strain>
        <strain evidence="4">cv. SW 3</strain>
        <tissue evidence="3">Leaf</tissue>
    </source>
</reference>
<evidence type="ECO:0000313" key="3">
    <source>
        <dbReference type="EMBL" id="TYK19035.1"/>
    </source>
</evidence>
<organism evidence="3 5">
    <name type="scientific">Cucumis melo var. makuwa</name>
    <name type="common">Oriental melon</name>
    <dbReference type="NCBI Taxonomy" id="1194695"/>
    <lineage>
        <taxon>Eukaryota</taxon>
        <taxon>Viridiplantae</taxon>
        <taxon>Streptophyta</taxon>
        <taxon>Embryophyta</taxon>
        <taxon>Tracheophyta</taxon>
        <taxon>Spermatophyta</taxon>
        <taxon>Magnoliopsida</taxon>
        <taxon>eudicotyledons</taxon>
        <taxon>Gunneridae</taxon>
        <taxon>Pentapetalae</taxon>
        <taxon>rosids</taxon>
        <taxon>fabids</taxon>
        <taxon>Cucurbitales</taxon>
        <taxon>Cucurbitaceae</taxon>
        <taxon>Benincaseae</taxon>
        <taxon>Cucumis</taxon>
    </lineage>
</organism>
<evidence type="ECO:0000313" key="2">
    <source>
        <dbReference type="EMBL" id="KAA0049658.1"/>
    </source>
</evidence>
<name>A0A5D3D677_CUCMM</name>
<dbReference type="AlphaFoldDB" id="A0A5D3D677"/>
<dbReference type="CDD" id="cd00303">
    <property type="entry name" value="retropepsin_like"/>
    <property type="match status" value="1"/>
</dbReference>
<dbReference type="InterPro" id="IPR021109">
    <property type="entry name" value="Peptidase_aspartic_dom_sf"/>
</dbReference>
<protein>
    <submittedName>
        <fullName evidence="3">Uncharacterized protein</fullName>
    </submittedName>
</protein>
<evidence type="ECO:0000313" key="4">
    <source>
        <dbReference type="Proteomes" id="UP000321393"/>
    </source>
</evidence>
<accession>A0A5D3D677</accession>
<dbReference type="EMBL" id="SSTE01012141">
    <property type="protein sequence ID" value="KAA0049658.1"/>
    <property type="molecule type" value="Genomic_DNA"/>
</dbReference>
<dbReference type="OrthoDB" id="781595at2759"/>
<dbReference type="EMBL" id="SSTD01007292">
    <property type="protein sequence ID" value="TYK19035.1"/>
    <property type="molecule type" value="Genomic_DNA"/>
</dbReference>
<dbReference type="PANTHER" id="PTHR33067:SF32">
    <property type="entry name" value="ASPARTIC PEPTIDASE DDI1-TYPE DOMAIN-CONTAINING PROTEIN"/>
    <property type="match status" value="1"/>
</dbReference>
<evidence type="ECO:0000313" key="5">
    <source>
        <dbReference type="Proteomes" id="UP000321947"/>
    </source>
</evidence>
<gene>
    <name evidence="3" type="ORF">E5676_scaffold368G00040</name>
    <name evidence="2" type="ORF">E6C27_scaffold163G001290</name>
</gene>
<dbReference type="Proteomes" id="UP000321393">
    <property type="component" value="Unassembled WGS sequence"/>
</dbReference>
<feature type="region of interest" description="Disordered" evidence="1">
    <location>
        <begin position="62"/>
        <end position="89"/>
    </location>
</feature>
<dbReference type="Proteomes" id="UP000321947">
    <property type="component" value="Unassembled WGS sequence"/>
</dbReference>
<dbReference type="PANTHER" id="PTHR33067">
    <property type="entry name" value="RNA-DIRECTED DNA POLYMERASE-RELATED"/>
    <property type="match status" value="1"/>
</dbReference>
<proteinExistence type="predicted"/>
<sequence length="203" mass="23136">MTFEQRDSKNLIDVWTRFKRKVKRCPHHCILECVLMEQFYFGLSEDTQQSADTMFTGQLTSDISNRPKRSLPSNTIVSNKARDPQGSGEHVARRAMQRSVSFGDELQSFVAPLDLGCALCDLGASINLMPHFIFKKLEIGDIQQTHMRLQFADRSIACQEDEIEDVLGKLTMHFNNEEIKFNVVNAMKLSVDVENYNTIESLG</sequence>
<dbReference type="Gene3D" id="2.40.70.10">
    <property type="entry name" value="Acid Proteases"/>
    <property type="match status" value="1"/>
</dbReference>